<protein>
    <recommendedName>
        <fullName evidence="9">Bestrophin protein</fullName>
    </recommendedName>
</protein>
<accession>A0A5N5Q7K0</accession>
<keyword evidence="4" id="KW-1133">Transmembrane helix</keyword>
<sequence>MEATLVPGSVPRNPRKISFIKGRGAAIDPERGPLLGDDRRTVEFRPYDLRKNLPLPLIIAHELTRLIHKFRRSGMMDTIGPSDPRIQSMIDQVTGMERVANTPIPVSCGSIKRLVLCWLFTKHPTDSIHLKQSVTLYLFSLPFTLIGDLGWRMIPVVTLVAYTLMGIEGIANEIEMPFGHDPSDLPLDRYCTELRDEIEYMMENLAEGDDDLDSDGDD</sequence>
<gene>
    <name evidence="7" type="ORF">CTheo_8902</name>
</gene>
<evidence type="ECO:0000256" key="4">
    <source>
        <dbReference type="ARBA" id="ARBA00022989"/>
    </source>
</evidence>
<comment type="subcellular location">
    <subcellularLocation>
        <location evidence="1">Membrane</location>
        <topology evidence="1">Multi-pass membrane protein</topology>
    </subcellularLocation>
</comment>
<dbReference type="OrthoDB" id="1368at2759"/>
<evidence type="ECO:0000256" key="3">
    <source>
        <dbReference type="ARBA" id="ARBA00022692"/>
    </source>
</evidence>
<evidence type="ECO:0000256" key="1">
    <source>
        <dbReference type="ARBA" id="ARBA00004141"/>
    </source>
</evidence>
<dbReference type="AlphaFoldDB" id="A0A5N5Q7K0"/>
<keyword evidence="3" id="KW-0812">Transmembrane</keyword>
<name>A0A5N5Q7K0_9AGAM</name>
<comment type="caution">
    <text evidence="7">The sequence shown here is derived from an EMBL/GenBank/DDBJ whole genome shotgun (WGS) entry which is preliminary data.</text>
</comment>
<evidence type="ECO:0008006" key="9">
    <source>
        <dbReference type="Google" id="ProtNLM"/>
    </source>
</evidence>
<organism evidence="7 8">
    <name type="scientific">Ceratobasidium theobromae</name>
    <dbReference type="NCBI Taxonomy" id="1582974"/>
    <lineage>
        <taxon>Eukaryota</taxon>
        <taxon>Fungi</taxon>
        <taxon>Dikarya</taxon>
        <taxon>Basidiomycota</taxon>
        <taxon>Agaricomycotina</taxon>
        <taxon>Agaricomycetes</taxon>
        <taxon>Cantharellales</taxon>
        <taxon>Ceratobasidiaceae</taxon>
        <taxon>Ceratobasidium</taxon>
    </lineage>
</organism>
<evidence type="ECO:0000256" key="5">
    <source>
        <dbReference type="ARBA" id="ARBA00023065"/>
    </source>
</evidence>
<evidence type="ECO:0000313" key="7">
    <source>
        <dbReference type="EMBL" id="KAB5587659.1"/>
    </source>
</evidence>
<reference evidence="7 8" key="1">
    <citation type="journal article" date="2019" name="Fungal Biol. Biotechnol.">
        <title>Draft genome sequence of fastidious pathogen Ceratobasidium theobromae, which causes vascular-streak dieback in Theobroma cacao.</title>
        <authorList>
            <person name="Ali S.S."/>
            <person name="Asman A."/>
            <person name="Shao J."/>
            <person name="Firmansyah A.P."/>
            <person name="Susilo A.W."/>
            <person name="Rosmana A."/>
            <person name="McMahon P."/>
            <person name="Junaid M."/>
            <person name="Guest D."/>
            <person name="Kheng T.Y."/>
            <person name="Meinhardt L.W."/>
            <person name="Bailey B.A."/>
        </authorList>
    </citation>
    <scope>NUCLEOTIDE SEQUENCE [LARGE SCALE GENOMIC DNA]</scope>
    <source>
        <strain evidence="7 8">CT2</strain>
    </source>
</reference>
<proteinExistence type="predicted"/>
<keyword evidence="5" id="KW-0406">Ion transport</keyword>
<keyword evidence="6" id="KW-0472">Membrane</keyword>
<dbReference type="GO" id="GO:0016020">
    <property type="term" value="C:membrane"/>
    <property type="evidence" value="ECO:0007669"/>
    <property type="project" value="UniProtKB-SubCell"/>
</dbReference>
<dbReference type="PANTHER" id="PTHR33281:SF21">
    <property type="entry name" value="MEMBRANE PROTEIN"/>
    <property type="match status" value="1"/>
</dbReference>
<dbReference type="InterPro" id="IPR044669">
    <property type="entry name" value="YneE/VCCN1/2-like"/>
</dbReference>
<dbReference type="Proteomes" id="UP000383932">
    <property type="component" value="Unassembled WGS sequence"/>
</dbReference>
<evidence type="ECO:0000256" key="2">
    <source>
        <dbReference type="ARBA" id="ARBA00022448"/>
    </source>
</evidence>
<keyword evidence="8" id="KW-1185">Reference proteome</keyword>
<evidence type="ECO:0000256" key="6">
    <source>
        <dbReference type="ARBA" id="ARBA00023136"/>
    </source>
</evidence>
<dbReference type="PANTHER" id="PTHR33281">
    <property type="entry name" value="UPF0187 PROTEIN YNEE"/>
    <property type="match status" value="1"/>
</dbReference>
<evidence type="ECO:0000313" key="8">
    <source>
        <dbReference type="Proteomes" id="UP000383932"/>
    </source>
</evidence>
<keyword evidence="2" id="KW-0813">Transport</keyword>
<dbReference type="EMBL" id="SSOP01000888">
    <property type="protein sequence ID" value="KAB5587659.1"/>
    <property type="molecule type" value="Genomic_DNA"/>
</dbReference>
<dbReference type="Pfam" id="PF25539">
    <property type="entry name" value="Bestrophin_2"/>
    <property type="match status" value="1"/>
</dbReference>
<dbReference type="GO" id="GO:0005254">
    <property type="term" value="F:chloride channel activity"/>
    <property type="evidence" value="ECO:0007669"/>
    <property type="project" value="InterPro"/>
</dbReference>